<comment type="similarity">
    <text evidence="1">Belongs to the P-Pant transferase superfamily. Gsp/Sfp/HetI/AcpT family.</text>
</comment>
<evidence type="ECO:0000259" key="3">
    <source>
        <dbReference type="Pfam" id="PF01648"/>
    </source>
</evidence>
<evidence type="ECO:0000313" key="6">
    <source>
        <dbReference type="Proteomes" id="UP001303946"/>
    </source>
</evidence>
<accession>A0ABZ0CZF0</accession>
<dbReference type="InterPro" id="IPR008278">
    <property type="entry name" value="4-PPantetheinyl_Trfase_dom"/>
</dbReference>
<dbReference type="SUPFAM" id="SSF56214">
    <property type="entry name" value="4'-phosphopantetheinyl transferase"/>
    <property type="match status" value="2"/>
</dbReference>
<dbReference type="EMBL" id="CP136336">
    <property type="protein sequence ID" value="WOB10322.1"/>
    <property type="molecule type" value="Genomic_DNA"/>
</dbReference>
<name>A0ABZ0CZF0_9BURK</name>
<evidence type="ECO:0000313" key="5">
    <source>
        <dbReference type="EMBL" id="WOB10322.1"/>
    </source>
</evidence>
<feature type="domain" description="4'-phosphopantetheinyl transferase N-terminal" evidence="4">
    <location>
        <begin position="31"/>
        <end position="112"/>
    </location>
</feature>
<evidence type="ECO:0000259" key="4">
    <source>
        <dbReference type="Pfam" id="PF22624"/>
    </source>
</evidence>
<dbReference type="Gene3D" id="3.90.470.20">
    <property type="entry name" value="4'-phosphopantetheinyl transferase domain"/>
    <property type="match status" value="2"/>
</dbReference>
<evidence type="ECO:0000256" key="2">
    <source>
        <dbReference type="ARBA" id="ARBA00022679"/>
    </source>
</evidence>
<gene>
    <name evidence="5" type="ORF">RXV79_09725</name>
</gene>
<sequence length="257" mass="29476">MTLALDRSDVHLWLAFCADAGRELLHERYRALMTPEERARGDRFYFEQDRARYRVTRALVRSVLSRYAPIAPHDWRFDATAYGQPVILNPEPEAQSLSFNLTHTSDLVVLAVTRQRAVGVDTENITRGALLDVADRFFAPSECEHLWALPAEHHTARFFELWTLKESYIKARGMGLSIPLHKFAFDLREPGAVSLETLPELQDPAERWALRHLWATPEHPVALCVERGEQPEFDLTARRIVPLEGEQAIDLLASRRN</sequence>
<dbReference type="PANTHER" id="PTHR12215:SF10">
    <property type="entry name" value="L-AMINOADIPATE-SEMIALDEHYDE DEHYDROGENASE-PHOSPHOPANTETHEINYL TRANSFERASE"/>
    <property type="match status" value="1"/>
</dbReference>
<dbReference type="Pfam" id="PF22624">
    <property type="entry name" value="AASDHPPT_N"/>
    <property type="match status" value="1"/>
</dbReference>
<dbReference type="InterPro" id="IPR050559">
    <property type="entry name" value="P-Pant_transferase_sf"/>
</dbReference>
<reference evidence="5 6" key="1">
    <citation type="submission" date="2023-10" db="EMBL/GenBank/DDBJ databases">
        <title>Bacteria for the degradation of biodegradable plastic PBAT(Polybutylene adipate terephthalate).</title>
        <authorList>
            <person name="Weon H.-Y."/>
            <person name="Yeon J."/>
        </authorList>
    </citation>
    <scope>NUCLEOTIDE SEQUENCE [LARGE SCALE GENOMIC DNA]</scope>
    <source>
        <strain evidence="5 6">SBD 7-3</strain>
    </source>
</reference>
<proteinExistence type="inferred from homology"/>
<dbReference type="PANTHER" id="PTHR12215">
    <property type="entry name" value="PHOSPHOPANTETHEINE TRANSFERASE"/>
    <property type="match status" value="1"/>
</dbReference>
<dbReference type="InterPro" id="IPR037143">
    <property type="entry name" value="4-PPantetheinyl_Trfase_dom_sf"/>
</dbReference>
<evidence type="ECO:0000256" key="1">
    <source>
        <dbReference type="ARBA" id="ARBA00010990"/>
    </source>
</evidence>
<dbReference type="InterPro" id="IPR055066">
    <property type="entry name" value="AASDHPPT_N"/>
</dbReference>
<dbReference type="GO" id="GO:0016740">
    <property type="term" value="F:transferase activity"/>
    <property type="evidence" value="ECO:0007669"/>
    <property type="project" value="UniProtKB-KW"/>
</dbReference>
<organism evidence="5 6">
    <name type="scientific">Piscinibacter gummiphilus</name>
    <dbReference type="NCBI Taxonomy" id="946333"/>
    <lineage>
        <taxon>Bacteria</taxon>
        <taxon>Pseudomonadati</taxon>
        <taxon>Pseudomonadota</taxon>
        <taxon>Betaproteobacteria</taxon>
        <taxon>Burkholderiales</taxon>
        <taxon>Sphaerotilaceae</taxon>
        <taxon>Piscinibacter</taxon>
    </lineage>
</organism>
<dbReference type="Pfam" id="PF01648">
    <property type="entry name" value="ACPS"/>
    <property type="match status" value="1"/>
</dbReference>
<keyword evidence="6" id="KW-1185">Reference proteome</keyword>
<feature type="domain" description="4'-phosphopantetheinyl transferase" evidence="3">
    <location>
        <begin position="117"/>
        <end position="224"/>
    </location>
</feature>
<dbReference type="RefSeq" id="WP_316703229.1">
    <property type="nucleotide sequence ID" value="NZ_CP136336.1"/>
</dbReference>
<protein>
    <submittedName>
        <fullName evidence="5">4'-phosphopantetheinyl transferase superfamily protein</fullName>
    </submittedName>
</protein>
<keyword evidence="2 5" id="KW-0808">Transferase</keyword>
<dbReference type="Proteomes" id="UP001303946">
    <property type="component" value="Chromosome"/>
</dbReference>